<proteinExistence type="predicted"/>
<dbReference type="AlphaFoldDB" id="A0A1F6GPG2"/>
<evidence type="ECO:0000259" key="1">
    <source>
        <dbReference type="Pfam" id="PF13435"/>
    </source>
</evidence>
<name>A0A1F6GPG2_9PROT</name>
<sequence>MNIFEVGDRFAKPLKMELPPGLVSLKAKDCGDCHAEIYTEWKESMHAKAWTDPYYQVDLRFDGNQQICLNCHIPLENQQENLVLGFRDAERFDPILAPNPNFDLELQQEGVTCAVCHVKEGQIIGPQGNTLAPHPTTRDPEMAKGMTACAQCHVVANHRWDVFYKIPPCGTVAEIKAGGQEEDCVGCHLPKVERPLVEGYPSRPSGRHLFRGGHHPPTVAQALAVQVRQRKGTQGLEVEVTLENQGAAHALPTGTPDRHLTLRLRLLGPQGQIGPEESFVLKRSVLWRPFIIDWKDTRLLRGQPKNFVFKVDQSDLAPYDQLEVLVTYHLLDKARRQRIGYQNQEPIFYPIYQKIFPLTP</sequence>
<dbReference type="Proteomes" id="UP000177583">
    <property type="component" value="Unassembled WGS sequence"/>
</dbReference>
<evidence type="ECO:0000313" key="3">
    <source>
        <dbReference type="Proteomes" id="UP000177583"/>
    </source>
</evidence>
<dbReference type="Pfam" id="PF13435">
    <property type="entry name" value="Cytochrome_C554"/>
    <property type="match status" value="1"/>
</dbReference>
<dbReference type="SUPFAM" id="SSF48695">
    <property type="entry name" value="Multiheme cytochromes"/>
    <property type="match status" value="2"/>
</dbReference>
<dbReference type="InterPro" id="IPR023155">
    <property type="entry name" value="Cyt_c-552/4"/>
</dbReference>
<protein>
    <recommendedName>
        <fullName evidence="1">Cytochrome c-552/4 domain-containing protein</fullName>
    </recommendedName>
</protein>
<comment type="caution">
    <text evidence="2">The sequence shown here is derived from an EMBL/GenBank/DDBJ whole genome shotgun (WGS) entry which is preliminary data.</text>
</comment>
<dbReference type="Gene3D" id="1.10.1130.10">
    <property type="entry name" value="Flavocytochrome C3, Chain A"/>
    <property type="match status" value="1"/>
</dbReference>
<organism evidence="2 3">
    <name type="scientific">Candidatus Lambdaproteobacteria bacterium RIFOXYD2_FULL_56_26</name>
    <dbReference type="NCBI Taxonomy" id="1817773"/>
    <lineage>
        <taxon>Bacteria</taxon>
        <taxon>Pseudomonadati</taxon>
        <taxon>Pseudomonadota</taxon>
        <taxon>Candidatus Lambdaproteobacteria</taxon>
    </lineage>
</organism>
<gene>
    <name evidence="2" type="ORF">A2557_01440</name>
</gene>
<accession>A0A1F6GPG2</accession>
<feature type="domain" description="Cytochrome c-552/4" evidence="1">
    <location>
        <begin position="30"/>
        <end position="83"/>
    </location>
</feature>
<dbReference type="InterPro" id="IPR036280">
    <property type="entry name" value="Multihaem_cyt_sf"/>
</dbReference>
<evidence type="ECO:0000313" key="2">
    <source>
        <dbReference type="EMBL" id="OGG99930.1"/>
    </source>
</evidence>
<dbReference type="EMBL" id="MFNF01000052">
    <property type="protein sequence ID" value="OGG99930.1"/>
    <property type="molecule type" value="Genomic_DNA"/>
</dbReference>
<reference evidence="2 3" key="1">
    <citation type="journal article" date="2016" name="Nat. Commun.">
        <title>Thousands of microbial genomes shed light on interconnected biogeochemical processes in an aquifer system.</title>
        <authorList>
            <person name="Anantharaman K."/>
            <person name="Brown C.T."/>
            <person name="Hug L.A."/>
            <person name="Sharon I."/>
            <person name="Castelle C.J."/>
            <person name="Probst A.J."/>
            <person name="Thomas B.C."/>
            <person name="Singh A."/>
            <person name="Wilkins M.J."/>
            <person name="Karaoz U."/>
            <person name="Brodie E.L."/>
            <person name="Williams K.H."/>
            <person name="Hubbard S.S."/>
            <person name="Banfield J.F."/>
        </authorList>
    </citation>
    <scope>NUCLEOTIDE SEQUENCE [LARGE SCALE GENOMIC DNA]</scope>
</reference>